<dbReference type="PRINTS" id="PR00008">
    <property type="entry name" value="DAGPEDOMAIN"/>
</dbReference>
<feature type="compositionally biased region" description="Pro residues" evidence="4">
    <location>
        <begin position="100"/>
        <end position="113"/>
    </location>
</feature>
<dbReference type="InterPro" id="IPR002219">
    <property type="entry name" value="PKC_DAG/PE"/>
</dbReference>
<feature type="region of interest" description="Disordered" evidence="4">
    <location>
        <begin position="95"/>
        <end position="135"/>
    </location>
</feature>
<dbReference type="SUPFAM" id="SSF54236">
    <property type="entry name" value="Ubiquitin-like"/>
    <property type="match status" value="1"/>
</dbReference>
<comment type="caution">
    <text evidence="7">The sequence shown here is derived from an EMBL/GenBank/DDBJ whole genome shotgun (WGS) entry which is preliminary data.</text>
</comment>
<evidence type="ECO:0000259" key="5">
    <source>
        <dbReference type="PROSITE" id="PS50081"/>
    </source>
</evidence>
<feature type="domain" description="Phorbol-ester/DAG-type" evidence="5">
    <location>
        <begin position="242"/>
        <end position="288"/>
    </location>
</feature>
<keyword evidence="3" id="KW-0862">Zinc</keyword>
<dbReference type="Gene3D" id="3.30.60.20">
    <property type="match status" value="1"/>
</dbReference>
<dbReference type="SMART" id="SM00455">
    <property type="entry name" value="RBD"/>
    <property type="match status" value="1"/>
</dbReference>
<dbReference type="CDD" id="cd20811">
    <property type="entry name" value="C1_Raf"/>
    <property type="match status" value="1"/>
</dbReference>
<name>A0AAD9NRN0_RIDPI</name>
<proteinExistence type="predicted"/>
<feature type="domain" description="RBD" evidence="6">
    <location>
        <begin position="160"/>
        <end position="231"/>
    </location>
</feature>
<dbReference type="FunFam" id="3.30.60.20:FF:000004">
    <property type="entry name" value="B-Raf proto-oncogene serine/threonine-protein kinase"/>
    <property type="match status" value="1"/>
</dbReference>
<evidence type="ECO:0000256" key="4">
    <source>
        <dbReference type="SAM" id="MobiDB-lite"/>
    </source>
</evidence>
<organism evidence="7 8">
    <name type="scientific">Ridgeia piscesae</name>
    <name type="common">Tubeworm</name>
    <dbReference type="NCBI Taxonomy" id="27915"/>
    <lineage>
        <taxon>Eukaryota</taxon>
        <taxon>Metazoa</taxon>
        <taxon>Spiralia</taxon>
        <taxon>Lophotrochozoa</taxon>
        <taxon>Annelida</taxon>
        <taxon>Polychaeta</taxon>
        <taxon>Sedentaria</taxon>
        <taxon>Canalipalpata</taxon>
        <taxon>Sabellida</taxon>
        <taxon>Siboglinidae</taxon>
        <taxon>Ridgeia</taxon>
    </lineage>
</organism>
<dbReference type="Pfam" id="PF00130">
    <property type="entry name" value="C1_1"/>
    <property type="match status" value="1"/>
</dbReference>
<dbReference type="GO" id="GO:0046872">
    <property type="term" value="F:metal ion binding"/>
    <property type="evidence" value="ECO:0007669"/>
    <property type="project" value="UniProtKB-KW"/>
</dbReference>
<dbReference type="GO" id="GO:0007165">
    <property type="term" value="P:signal transduction"/>
    <property type="evidence" value="ECO:0007669"/>
    <property type="project" value="InterPro"/>
</dbReference>
<reference evidence="7" key="1">
    <citation type="journal article" date="2023" name="Mol. Biol. Evol.">
        <title>Third-Generation Sequencing Reveals the Adaptive Role of the Epigenome in Three Deep-Sea Polychaetes.</title>
        <authorList>
            <person name="Perez M."/>
            <person name="Aroh O."/>
            <person name="Sun Y."/>
            <person name="Lan Y."/>
            <person name="Juniper S.K."/>
            <person name="Young C.R."/>
            <person name="Angers B."/>
            <person name="Qian P.Y."/>
        </authorList>
    </citation>
    <scope>NUCLEOTIDE SEQUENCE</scope>
    <source>
        <strain evidence="7">R07B-5</strain>
    </source>
</reference>
<dbReference type="SUPFAM" id="SSF57889">
    <property type="entry name" value="Cysteine-rich domain"/>
    <property type="match status" value="1"/>
</dbReference>
<evidence type="ECO:0000313" key="8">
    <source>
        <dbReference type="Proteomes" id="UP001209878"/>
    </source>
</evidence>
<dbReference type="EC" id="2.7.11.1" evidence="1"/>
<dbReference type="InterPro" id="IPR029071">
    <property type="entry name" value="Ubiquitin-like_domsf"/>
</dbReference>
<evidence type="ECO:0000313" key="7">
    <source>
        <dbReference type="EMBL" id="KAK2179875.1"/>
    </source>
</evidence>
<dbReference type="PROSITE" id="PS50898">
    <property type="entry name" value="RBD"/>
    <property type="match status" value="1"/>
</dbReference>
<keyword evidence="2" id="KW-0479">Metal-binding</keyword>
<dbReference type="PROSITE" id="PS50081">
    <property type="entry name" value="ZF_DAG_PE_2"/>
    <property type="match status" value="1"/>
</dbReference>
<dbReference type="InterPro" id="IPR003116">
    <property type="entry name" value="RBD_dom"/>
</dbReference>
<dbReference type="GO" id="GO:0004674">
    <property type="term" value="F:protein serine/threonine kinase activity"/>
    <property type="evidence" value="ECO:0007669"/>
    <property type="project" value="UniProtKB-EC"/>
</dbReference>
<evidence type="ECO:0000256" key="3">
    <source>
        <dbReference type="ARBA" id="ARBA00022833"/>
    </source>
</evidence>
<dbReference type="Gene3D" id="3.10.20.90">
    <property type="entry name" value="Phosphatidylinositol 3-kinase Catalytic Subunit, Chain A, domain 1"/>
    <property type="match status" value="1"/>
</dbReference>
<keyword evidence="8" id="KW-1185">Reference proteome</keyword>
<feature type="compositionally biased region" description="Polar residues" evidence="4">
    <location>
        <begin position="122"/>
        <end position="135"/>
    </location>
</feature>
<dbReference type="EMBL" id="JAODUO010000468">
    <property type="protein sequence ID" value="KAK2179875.1"/>
    <property type="molecule type" value="Genomic_DNA"/>
</dbReference>
<evidence type="ECO:0000259" key="6">
    <source>
        <dbReference type="PROSITE" id="PS50898"/>
    </source>
</evidence>
<dbReference type="CDD" id="cd01816">
    <property type="entry name" value="RBD_RAF"/>
    <property type="match status" value="1"/>
</dbReference>
<dbReference type="AlphaFoldDB" id="A0AAD9NRN0"/>
<dbReference type="InterPro" id="IPR020454">
    <property type="entry name" value="DAG/PE-bd"/>
</dbReference>
<dbReference type="Pfam" id="PF02196">
    <property type="entry name" value="RBD"/>
    <property type="match status" value="1"/>
</dbReference>
<sequence>MAAVDTTSVNGDIKFTIGVDGTTEDAFDTDNLQEEIRNIQNVIRLTKENLEALNDEFGKHQHPPSMYLQEYEGLTTKIHELQQREEELQDMLISEQASPTPSPTPPEPGPPPQWGDMEPLTLTPNSSTGNLQLNATGGPVMLAMQQSQGSPLLGPKSMRNVVKVRLPNDQKTAVPVKSGLSLKESLGKAMKLREIIPENCLVFRQGEDKTPVSWETDIALLGGEELSIELKAHLPFPSTQLSHNFVRKTFFTLAFCDSCRRLLFQGFRCQTCGFKFHQRCTEKVPATCQHGLDDSCDEQLMREKAKHLLADYSPCRLPLAATQPQLVPRTRRPALPQRDRSSSAPNVCMNLVNAGGMHVLEVRVRVTPRRAARCCRDRCLWLSLLQPVVAWRVRIAVSVDAPSDNARRQVAVYRRGLVDVGARQRLLQNYIVTGTSRRRLAGAGRLPRE</sequence>
<dbReference type="Proteomes" id="UP001209878">
    <property type="component" value="Unassembled WGS sequence"/>
</dbReference>
<dbReference type="SMART" id="SM00109">
    <property type="entry name" value="C1"/>
    <property type="match status" value="1"/>
</dbReference>
<dbReference type="PROSITE" id="PS00479">
    <property type="entry name" value="ZF_DAG_PE_1"/>
    <property type="match status" value="1"/>
</dbReference>
<evidence type="ECO:0000256" key="1">
    <source>
        <dbReference type="ARBA" id="ARBA00012513"/>
    </source>
</evidence>
<evidence type="ECO:0000256" key="2">
    <source>
        <dbReference type="ARBA" id="ARBA00022723"/>
    </source>
</evidence>
<accession>A0AAD9NRN0</accession>
<gene>
    <name evidence="7" type="ORF">NP493_467g02017</name>
</gene>
<dbReference type="InterPro" id="IPR046349">
    <property type="entry name" value="C1-like_sf"/>
</dbReference>
<protein>
    <recommendedName>
        <fullName evidence="1">non-specific serine/threonine protein kinase</fullName>
        <ecNumber evidence="1">2.7.11.1</ecNumber>
    </recommendedName>
</protein>